<gene>
    <name evidence="1" type="ORF">ALQ04_03888</name>
</gene>
<evidence type="ECO:0000313" key="1">
    <source>
        <dbReference type="EMBL" id="RMQ47427.1"/>
    </source>
</evidence>
<name>A0A3M4M124_PSECI</name>
<accession>A0A3M4M124</accession>
<dbReference type="RefSeq" id="WP_183142143.1">
    <property type="nucleotide sequence ID" value="NZ_RBRE01000036.1"/>
</dbReference>
<dbReference type="Proteomes" id="UP000277236">
    <property type="component" value="Unassembled WGS sequence"/>
</dbReference>
<comment type="caution">
    <text evidence="1">The sequence shown here is derived from an EMBL/GenBank/DDBJ whole genome shotgun (WGS) entry which is preliminary data.</text>
</comment>
<organism evidence="1 2">
    <name type="scientific">Pseudomonas cichorii</name>
    <dbReference type="NCBI Taxonomy" id="36746"/>
    <lineage>
        <taxon>Bacteria</taxon>
        <taxon>Pseudomonadati</taxon>
        <taxon>Pseudomonadota</taxon>
        <taxon>Gammaproteobacteria</taxon>
        <taxon>Pseudomonadales</taxon>
        <taxon>Pseudomonadaceae</taxon>
        <taxon>Pseudomonas</taxon>
    </lineage>
</organism>
<protein>
    <submittedName>
        <fullName evidence="1">Uncharacterized protein</fullName>
    </submittedName>
</protein>
<dbReference type="AlphaFoldDB" id="A0A3M4M124"/>
<proteinExistence type="predicted"/>
<dbReference type="EMBL" id="RBRE01000036">
    <property type="protein sequence ID" value="RMQ47427.1"/>
    <property type="molecule type" value="Genomic_DNA"/>
</dbReference>
<reference evidence="1 2" key="1">
    <citation type="submission" date="2018-08" db="EMBL/GenBank/DDBJ databases">
        <title>Recombination of ecologically and evolutionarily significant loci maintains genetic cohesion in the Pseudomonas syringae species complex.</title>
        <authorList>
            <person name="Dillon M."/>
            <person name="Thakur S."/>
            <person name="Almeida R.N.D."/>
            <person name="Weir B.S."/>
            <person name="Guttman D.S."/>
        </authorList>
    </citation>
    <scope>NUCLEOTIDE SEQUENCE [LARGE SCALE GENOMIC DNA]</scope>
    <source>
        <strain evidence="1 2">ICMP 3353</strain>
    </source>
</reference>
<sequence>MAAGMNSFAKKLSRINPLPPRKKSMERTFQKHGDPAIGQLLSAWLVAVERYVKLLKYDNCWWHNERANVSTLAGAAWSIPGWVALEEYPTQKYRPHTSCMDEVLGGRGRCDLYISNPDEDFAFEAKHAWQLIGGPDAVTAALNAAKTDAITLKGEAGRHFAATFIVPFLTKKQIQGLTIDEVHEQLNQWLHSQNDFSRDTSSNTAYAWIFPGTDLESFCNDTCHYPGVVLVLEEVPAS</sequence>
<evidence type="ECO:0000313" key="2">
    <source>
        <dbReference type="Proteomes" id="UP000277236"/>
    </source>
</evidence>